<dbReference type="EMBL" id="SRIO01000002">
    <property type="protein sequence ID" value="TFZ83740.1"/>
    <property type="molecule type" value="Genomic_DNA"/>
</dbReference>
<evidence type="ECO:0000313" key="6">
    <source>
        <dbReference type="EMBL" id="TFZ83740.1"/>
    </source>
</evidence>
<dbReference type="PANTHER" id="PTHR33603:SF1">
    <property type="entry name" value="RIBOSOMAL RNA LARGE SUBUNIT METHYLTRANSFERASE H"/>
    <property type="match status" value="1"/>
</dbReference>
<proteinExistence type="inferred from homology"/>
<evidence type="ECO:0000256" key="5">
    <source>
        <dbReference type="HAMAP-Rule" id="MF_00658"/>
    </source>
</evidence>
<feature type="binding site" evidence="5">
    <location>
        <position position="104"/>
    </location>
    <ligand>
        <name>S-adenosyl-L-methionine</name>
        <dbReference type="ChEBI" id="CHEBI:59789"/>
    </ligand>
</feature>
<dbReference type="NCBIfam" id="TIGR00246">
    <property type="entry name" value="tRNA_RlmH_YbeA"/>
    <property type="match status" value="1"/>
</dbReference>
<dbReference type="SUPFAM" id="SSF75217">
    <property type="entry name" value="alpha/beta knot"/>
    <property type="match status" value="1"/>
</dbReference>
<dbReference type="GO" id="GO:0005737">
    <property type="term" value="C:cytoplasm"/>
    <property type="evidence" value="ECO:0007669"/>
    <property type="project" value="UniProtKB-SubCell"/>
</dbReference>
<comment type="caution">
    <text evidence="6">The sequence shown here is derived from an EMBL/GenBank/DDBJ whole genome shotgun (WGS) entry which is preliminary data.</text>
</comment>
<gene>
    <name evidence="5 6" type="primary">rlmH</name>
    <name evidence="6" type="ORF">E4680_01790</name>
</gene>
<comment type="catalytic activity">
    <reaction evidence="5">
        <text>pseudouridine(1915) in 23S rRNA + S-adenosyl-L-methionine = N(3)-methylpseudouridine(1915) in 23S rRNA + S-adenosyl-L-homocysteine + H(+)</text>
        <dbReference type="Rhea" id="RHEA:42752"/>
        <dbReference type="Rhea" id="RHEA-COMP:10221"/>
        <dbReference type="Rhea" id="RHEA-COMP:10222"/>
        <dbReference type="ChEBI" id="CHEBI:15378"/>
        <dbReference type="ChEBI" id="CHEBI:57856"/>
        <dbReference type="ChEBI" id="CHEBI:59789"/>
        <dbReference type="ChEBI" id="CHEBI:65314"/>
        <dbReference type="ChEBI" id="CHEBI:74486"/>
        <dbReference type="EC" id="2.1.1.177"/>
    </reaction>
</comment>
<name>A0A4Z0FCP2_9GAMM</name>
<keyword evidence="3 5" id="KW-0949">S-adenosyl-L-methionine</keyword>
<comment type="function">
    <text evidence="5">Specifically methylates the pseudouridine at position 1915 (m3Psi1915) in 23S rRNA.</text>
</comment>
<dbReference type="RefSeq" id="WP_135280667.1">
    <property type="nucleotide sequence ID" value="NZ_SRIO01000002.1"/>
</dbReference>
<protein>
    <recommendedName>
        <fullName evidence="5">Ribosomal RNA large subunit methyltransferase H</fullName>
        <ecNumber evidence="5">2.1.1.177</ecNumber>
    </recommendedName>
    <alternativeName>
        <fullName evidence="5">23S rRNA (pseudouridine1915-N3)-methyltransferase</fullName>
    </alternativeName>
    <alternativeName>
        <fullName evidence="5">23S rRNA m3Psi1915 methyltransferase</fullName>
    </alternativeName>
    <alternativeName>
        <fullName evidence="5">rRNA (pseudouridine-N3-)-methyltransferase RlmH</fullName>
    </alternativeName>
</protein>
<dbReference type="AlphaFoldDB" id="A0A4Z0FCP2"/>
<dbReference type="InterPro" id="IPR003742">
    <property type="entry name" value="RlmH-like"/>
</dbReference>
<keyword evidence="5" id="KW-0963">Cytoplasm</keyword>
<evidence type="ECO:0000256" key="4">
    <source>
        <dbReference type="ARBA" id="ARBA00038303"/>
    </source>
</evidence>
<keyword evidence="1 5" id="KW-0489">Methyltransferase</keyword>
<dbReference type="OrthoDB" id="9806643at2"/>
<reference evidence="6 7" key="1">
    <citation type="journal article" date="2019" name="ISME J.">
        <title>Candidatus Macondimonas diazotrophica, a novel gammaproteobacterial genus dominating crude-oil-contaminated coastal sediments.</title>
        <authorList>
            <person name="Karthikeyan S."/>
            <person name="Konstantinidis K."/>
        </authorList>
    </citation>
    <scope>NUCLEOTIDE SEQUENCE [LARGE SCALE GENOMIC DNA]</scope>
    <source>
        <strain evidence="6 7">KTK01</strain>
    </source>
</reference>
<comment type="subunit">
    <text evidence="5">Homodimer.</text>
</comment>
<feature type="binding site" evidence="5">
    <location>
        <position position="73"/>
    </location>
    <ligand>
        <name>S-adenosyl-L-methionine</name>
        <dbReference type="ChEBI" id="CHEBI:59789"/>
    </ligand>
</feature>
<dbReference type="Proteomes" id="UP000297890">
    <property type="component" value="Unassembled WGS sequence"/>
</dbReference>
<comment type="subcellular location">
    <subcellularLocation>
        <location evidence="5">Cytoplasm</location>
    </subcellularLocation>
</comment>
<dbReference type="EC" id="2.1.1.177" evidence="5"/>
<dbReference type="NCBIfam" id="NF000986">
    <property type="entry name" value="PRK00103.1-4"/>
    <property type="match status" value="1"/>
</dbReference>
<dbReference type="Pfam" id="PF02590">
    <property type="entry name" value="SPOUT_MTase"/>
    <property type="match status" value="1"/>
</dbReference>
<dbReference type="Gene3D" id="3.40.1280.10">
    <property type="match status" value="1"/>
</dbReference>
<dbReference type="PANTHER" id="PTHR33603">
    <property type="entry name" value="METHYLTRANSFERASE"/>
    <property type="match status" value="1"/>
</dbReference>
<dbReference type="CDD" id="cd18081">
    <property type="entry name" value="RlmH-like"/>
    <property type="match status" value="1"/>
</dbReference>
<dbReference type="GO" id="GO:0070038">
    <property type="term" value="F:rRNA (pseudouridine-N3-)-methyltransferase activity"/>
    <property type="evidence" value="ECO:0007669"/>
    <property type="project" value="UniProtKB-UniRule"/>
</dbReference>
<comment type="similarity">
    <text evidence="4 5">Belongs to the RNA methyltransferase RlmH family.</text>
</comment>
<dbReference type="PIRSF" id="PIRSF004505">
    <property type="entry name" value="MT_bac"/>
    <property type="match status" value="1"/>
</dbReference>
<evidence type="ECO:0000256" key="3">
    <source>
        <dbReference type="ARBA" id="ARBA00022691"/>
    </source>
</evidence>
<accession>A0A4Z0FCP2</accession>
<dbReference type="InterPro" id="IPR029026">
    <property type="entry name" value="tRNA_m1G_MTases_N"/>
</dbReference>
<dbReference type="InterPro" id="IPR029028">
    <property type="entry name" value="Alpha/beta_knot_MTases"/>
</dbReference>
<keyword evidence="2 5" id="KW-0808">Transferase</keyword>
<evidence type="ECO:0000256" key="2">
    <source>
        <dbReference type="ARBA" id="ARBA00022679"/>
    </source>
</evidence>
<organism evidence="6 7">
    <name type="scientific">Candidatus Macondimonas diazotrophica</name>
    <dbReference type="NCBI Taxonomy" id="2305248"/>
    <lineage>
        <taxon>Bacteria</taxon>
        <taxon>Pseudomonadati</taxon>
        <taxon>Pseudomonadota</taxon>
        <taxon>Gammaproteobacteria</taxon>
        <taxon>Chromatiales</taxon>
        <taxon>Ectothiorhodospiraceae</taxon>
        <taxon>Candidatus Macondimonas</taxon>
    </lineage>
</organism>
<keyword evidence="7" id="KW-1185">Reference proteome</keyword>
<dbReference type="HAMAP" id="MF_00658">
    <property type="entry name" value="23SrRNA_methyltr_H"/>
    <property type="match status" value="1"/>
</dbReference>
<evidence type="ECO:0000313" key="7">
    <source>
        <dbReference type="Proteomes" id="UP000297890"/>
    </source>
</evidence>
<keyword evidence="5" id="KW-0698">rRNA processing</keyword>
<evidence type="ECO:0000256" key="1">
    <source>
        <dbReference type="ARBA" id="ARBA00022603"/>
    </source>
</evidence>
<sequence length="156" mass="17354">MQLRLIAVGPRQPEWVNTAFCEYSRRFPGECRLELTELALGPRGKGRDPQHALAVESERMIKAIPSHAWVVALDERGTAWTSRELARRLEGWMNSGQDVALLMGGPDGLSAACKAHAREQWSLSALTLPHGLARVVVAEALYRAHSLLKGHPYHRD</sequence>
<feature type="binding site" evidence="5">
    <location>
        <begin position="123"/>
        <end position="128"/>
    </location>
    <ligand>
        <name>S-adenosyl-L-methionine</name>
        <dbReference type="ChEBI" id="CHEBI:59789"/>
    </ligand>
</feature>